<gene>
    <name evidence="2" type="ORF">MKK02DRAFT_32076</name>
</gene>
<dbReference type="EMBL" id="JAKWFO010000003">
    <property type="protein sequence ID" value="KAI9638688.1"/>
    <property type="molecule type" value="Genomic_DNA"/>
</dbReference>
<comment type="caution">
    <text evidence="2">The sequence shown here is derived from an EMBL/GenBank/DDBJ whole genome shotgun (WGS) entry which is preliminary data.</text>
</comment>
<protein>
    <submittedName>
        <fullName evidence="2">Uncharacterized protein</fullName>
    </submittedName>
</protein>
<evidence type="ECO:0000313" key="2">
    <source>
        <dbReference type="EMBL" id="KAI9638688.1"/>
    </source>
</evidence>
<organism evidence="2 3">
    <name type="scientific">Dioszegia hungarica</name>
    <dbReference type="NCBI Taxonomy" id="4972"/>
    <lineage>
        <taxon>Eukaryota</taxon>
        <taxon>Fungi</taxon>
        <taxon>Dikarya</taxon>
        <taxon>Basidiomycota</taxon>
        <taxon>Agaricomycotina</taxon>
        <taxon>Tremellomycetes</taxon>
        <taxon>Tremellales</taxon>
        <taxon>Bulleribasidiaceae</taxon>
        <taxon>Dioszegia</taxon>
    </lineage>
</organism>
<keyword evidence="3" id="KW-1185">Reference proteome</keyword>
<dbReference type="GeneID" id="77727650"/>
<accession>A0AA38HDY5</accession>
<sequence>MSRQYPSKPLSHRPAEKESRFMQFISRTDEDEAGNHTGGANSITTVSGPPIVTSPTAPYEIPSTVTPVLFTTQSGGADGTPTCTIPIVKFGDMLLSEKESVGMRFAAGQSLDTHIGAPSSIETVFDYPSRLATLSVHPTITVREGDSVCPTFNPEFAIVARTRRLASTENTAVVKRPKGPDFDRTDAAVRQTMDIANLLARLKVRSEESSIINDSIRKTCTIDDAQIVFTDTHEARMEATGAVIKEWRVERGIDETTRSCTRDDRGFPY</sequence>
<dbReference type="AlphaFoldDB" id="A0AA38HDY5"/>
<proteinExistence type="predicted"/>
<evidence type="ECO:0000256" key="1">
    <source>
        <dbReference type="SAM" id="MobiDB-lite"/>
    </source>
</evidence>
<dbReference type="RefSeq" id="XP_052948465.1">
    <property type="nucleotide sequence ID" value="XM_053088445.1"/>
</dbReference>
<evidence type="ECO:0000313" key="3">
    <source>
        <dbReference type="Proteomes" id="UP001164286"/>
    </source>
</evidence>
<dbReference type="Proteomes" id="UP001164286">
    <property type="component" value="Unassembled WGS sequence"/>
</dbReference>
<feature type="compositionally biased region" description="Polar residues" evidence="1">
    <location>
        <begin position="38"/>
        <end position="47"/>
    </location>
</feature>
<reference evidence="2" key="1">
    <citation type="journal article" date="2022" name="G3 (Bethesda)">
        <title>High quality genome of the basidiomycete yeast Dioszegia hungarica PDD-24b-2 isolated from cloud water.</title>
        <authorList>
            <person name="Jarrige D."/>
            <person name="Haridas S."/>
            <person name="Bleykasten-Grosshans C."/>
            <person name="Joly M."/>
            <person name="Nadalig T."/>
            <person name="Sancelme M."/>
            <person name="Vuilleumier S."/>
            <person name="Grigoriev I.V."/>
            <person name="Amato P."/>
            <person name="Bringel F."/>
        </authorList>
    </citation>
    <scope>NUCLEOTIDE SEQUENCE</scope>
    <source>
        <strain evidence="2">PDD-24b-2</strain>
    </source>
</reference>
<feature type="region of interest" description="Disordered" evidence="1">
    <location>
        <begin position="30"/>
        <end position="49"/>
    </location>
</feature>
<name>A0AA38HDY5_9TREE</name>